<name>A0A392SNB9_9FABA</name>
<dbReference type="EMBL" id="LXQA010402046">
    <property type="protein sequence ID" value="MCI49495.1"/>
    <property type="molecule type" value="Genomic_DNA"/>
</dbReference>
<comment type="caution">
    <text evidence="1">The sequence shown here is derived from an EMBL/GenBank/DDBJ whole genome shotgun (WGS) entry which is preliminary data.</text>
</comment>
<accession>A0A392SNB9</accession>
<sequence>AKSDELSKSN</sequence>
<organism evidence="1 2">
    <name type="scientific">Trifolium medium</name>
    <dbReference type="NCBI Taxonomy" id="97028"/>
    <lineage>
        <taxon>Eukaryota</taxon>
        <taxon>Viridiplantae</taxon>
        <taxon>Streptophyta</taxon>
        <taxon>Embryophyta</taxon>
        <taxon>Tracheophyta</taxon>
        <taxon>Spermatophyta</taxon>
        <taxon>Magnoliopsida</taxon>
        <taxon>eudicotyledons</taxon>
        <taxon>Gunneridae</taxon>
        <taxon>Pentapetalae</taxon>
        <taxon>rosids</taxon>
        <taxon>fabids</taxon>
        <taxon>Fabales</taxon>
        <taxon>Fabaceae</taxon>
        <taxon>Papilionoideae</taxon>
        <taxon>50 kb inversion clade</taxon>
        <taxon>NPAAA clade</taxon>
        <taxon>Hologalegina</taxon>
        <taxon>IRL clade</taxon>
        <taxon>Trifolieae</taxon>
        <taxon>Trifolium</taxon>
    </lineage>
</organism>
<evidence type="ECO:0000313" key="2">
    <source>
        <dbReference type="Proteomes" id="UP000265520"/>
    </source>
</evidence>
<proteinExistence type="predicted"/>
<dbReference type="Proteomes" id="UP000265520">
    <property type="component" value="Unassembled WGS sequence"/>
</dbReference>
<evidence type="ECO:0000313" key="1">
    <source>
        <dbReference type="EMBL" id="MCI49495.1"/>
    </source>
</evidence>
<reference evidence="1 2" key="1">
    <citation type="journal article" date="2018" name="Front. Plant Sci.">
        <title>Red Clover (Trifolium pratense) and Zigzag Clover (T. medium) - A Picture of Genomic Similarities and Differences.</title>
        <authorList>
            <person name="Dluhosova J."/>
            <person name="Istvanek J."/>
            <person name="Nedelnik J."/>
            <person name="Repkova J."/>
        </authorList>
    </citation>
    <scope>NUCLEOTIDE SEQUENCE [LARGE SCALE GENOMIC DNA]</scope>
    <source>
        <strain evidence="2">cv. 10/8</strain>
        <tissue evidence="1">Leaf</tissue>
    </source>
</reference>
<protein>
    <submittedName>
        <fullName evidence="1">Uncharacterized protein</fullName>
    </submittedName>
</protein>
<feature type="non-terminal residue" evidence="1">
    <location>
        <position position="1"/>
    </location>
</feature>
<keyword evidence="2" id="KW-1185">Reference proteome</keyword>